<proteinExistence type="predicted"/>
<accession>A0A8T2PAU8</accession>
<gene>
    <name evidence="1" type="ORF">JZ751_026869</name>
</gene>
<evidence type="ECO:0000313" key="1">
    <source>
        <dbReference type="EMBL" id="KAG9350503.1"/>
    </source>
</evidence>
<sequence>MVDSKDSDLSQYHSYSDRSVLRFTFESLPPKIASSEPLKIGIDEKELQVETFEEDLEDLEDFDAWDLEDQD</sequence>
<comment type="caution">
    <text evidence="1">The sequence shown here is derived from an EMBL/GenBank/DDBJ whole genome shotgun (WGS) entry which is preliminary data.</text>
</comment>
<name>A0A8T2PAU8_9TELE</name>
<organism evidence="1 2">
    <name type="scientific">Albula glossodonta</name>
    <name type="common">roundjaw bonefish</name>
    <dbReference type="NCBI Taxonomy" id="121402"/>
    <lineage>
        <taxon>Eukaryota</taxon>
        <taxon>Metazoa</taxon>
        <taxon>Chordata</taxon>
        <taxon>Craniata</taxon>
        <taxon>Vertebrata</taxon>
        <taxon>Euteleostomi</taxon>
        <taxon>Actinopterygii</taxon>
        <taxon>Neopterygii</taxon>
        <taxon>Teleostei</taxon>
        <taxon>Albuliformes</taxon>
        <taxon>Albulidae</taxon>
        <taxon>Albula</taxon>
    </lineage>
</organism>
<evidence type="ECO:0000313" key="2">
    <source>
        <dbReference type="Proteomes" id="UP000824540"/>
    </source>
</evidence>
<dbReference type="Proteomes" id="UP000824540">
    <property type="component" value="Unassembled WGS sequence"/>
</dbReference>
<protein>
    <submittedName>
        <fullName evidence="1">Uncharacterized protein</fullName>
    </submittedName>
</protein>
<dbReference type="AlphaFoldDB" id="A0A8T2PAU8"/>
<dbReference type="EMBL" id="JAFBMS010000008">
    <property type="protein sequence ID" value="KAG9350503.1"/>
    <property type="molecule type" value="Genomic_DNA"/>
</dbReference>
<reference evidence="1" key="1">
    <citation type="thesis" date="2021" institute="BYU ScholarsArchive" country="Provo, UT, USA">
        <title>Applications of and Algorithms for Genome Assembly and Genomic Analyses with an Emphasis on Marine Teleosts.</title>
        <authorList>
            <person name="Pickett B.D."/>
        </authorList>
    </citation>
    <scope>NUCLEOTIDE SEQUENCE</scope>
    <source>
        <strain evidence="1">HI-2016</strain>
    </source>
</reference>
<keyword evidence="2" id="KW-1185">Reference proteome</keyword>